<dbReference type="GO" id="GO:0005829">
    <property type="term" value="C:cytosol"/>
    <property type="evidence" value="ECO:0007669"/>
    <property type="project" value="TreeGrafter"/>
</dbReference>
<comment type="caution">
    <text evidence="2">The sequence shown here is derived from an EMBL/GenBank/DDBJ whole genome shotgun (WGS) entry which is preliminary data.</text>
</comment>
<name>A0A1F7RWQ3_9BACT</name>
<dbReference type="FunFam" id="3.40.50.880:FF:000033">
    <property type="entry name" value="Glutamine amidotransferase class-I"/>
    <property type="match status" value="1"/>
</dbReference>
<dbReference type="PANTHER" id="PTHR42695">
    <property type="entry name" value="GLUTAMINE AMIDOTRANSFERASE YLR126C-RELATED"/>
    <property type="match status" value="1"/>
</dbReference>
<dbReference type="EMBL" id="MGDE01000113">
    <property type="protein sequence ID" value="OGL45850.1"/>
    <property type="molecule type" value="Genomic_DNA"/>
</dbReference>
<dbReference type="SUPFAM" id="SSF52317">
    <property type="entry name" value="Class I glutamine amidotransferase-like"/>
    <property type="match status" value="1"/>
</dbReference>
<dbReference type="InterPro" id="IPR044992">
    <property type="entry name" value="ChyE-like"/>
</dbReference>
<proteinExistence type="predicted"/>
<dbReference type="Proteomes" id="UP000178797">
    <property type="component" value="Unassembled WGS sequence"/>
</dbReference>
<dbReference type="InterPro" id="IPR017926">
    <property type="entry name" value="GATASE"/>
</dbReference>
<dbReference type="AlphaFoldDB" id="A0A1F7RWQ3"/>
<protein>
    <recommendedName>
        <fullName evidence="1">Glutamine amidotransferase domain-containing protein</fullName>
    </recommendedName>
</protein>
<feature type="domain" description="Glutamine amidotransferase" evidence="1">
    <location>
        <begin position="25"/>
        <end position="196"/>
    </location>
</feature>
<reference evidence="2 3" key="1">
    <citation type="journal article" date="2016" name="Nat. Commun.">
        <title>Thousands of microbial genomes shed light on interconnected biogeochemical processes in an aquifer system.</title>
        <authorList>
            <person name="Anantharaman K."/>
            <person name="Brown C.T."/>
            <person name="Hug L.A."/>
            <person name="Sharon I."/>
            <person name="Castelle C.J."/>
            <person name="Probst A.J."/>
            <person name="Thomas B.C."/>
            <person name="Singh A."/>
            <person name="Wilkins M.J."/>
            <person name="Karaoz U."/>
            <person name="Brodie E.L."/>
            <person name="Williams K.H."/>
            <person name="Hubbard S.S."/>
            <person name="Banfield J.F."/>
        </authorList>
    </citation>
    <scope>NUCLEOTIDE SEQUENCE [LARGE SCALE GENOMIC DNA]</scope>
</reference>
<sequence>MIVDILRLMSVLILKNAKTEGPETIEDFLREANIHYKIVELETEAVPEANNFDTLVMMGGPMSVNESAIYTYISKEEELTREFIKKGIKVLGICLGAQIMARALGANVYKGKEPEIGWYNIELTESGIKDNIMKKLALHPKAGDFWKKFSVFHWHGETFDMPEGAVRLAKSDLYPNQAFKYNDNAYAFQFHIEVSKEMVYDWLKNEPVDLNKIKAETEKLYEIYHGRAVNFYKAFFSKS</sequence>
<accession>A0A1F7RWQ3</accession>
<evidence type="ECO:0000259" key="1">
    <source>
        <dbReference type="Pfam" id="PF00117"/>
    </source>
</evidence>
<evidence type="ECO:0000313" key="3">
    <source>
        <dbReference type="Proteomes" id="UP000178797"/>
    </source>
</evidence>
<gene>
    <name evidence="2" type="ORF">A2W05_02445</name>
</gene>
<dbReference type="InterPro" id="IPR029062">
    <property type="entry name" value="Class_I_gatase-like"/>
</dbReference>
<dbReference type="Gene3D" id="3.40.50.880">
    <property type="match status" value="1"/>
</dbReference>
<dbReference type="Pfam" id="PF00117">
    <property type="entry name" value="GATase"/>
    <property type="match status" value="1"/>
</dbReference>
<dbReference type="PANTHER" id="PTHR42695:SF5">
    <property type="entry name" value="GLUTAMINE AMIDOTRANSFERASE YLR126C-RELATED"/>
    <property type="match status" value="1"/>
</dbReference>
<organism evidence="2 3">
    <name type="scientific">Candidatus Schekmanbacteria bacterium RBG_16_38_10</name>
    <dbReference type="NCBI Taxonomy" id="1817879"/>
    <lineage>
        <taxon>Bacteria</taxon>
        <taxon>Candidatus Schekmaniibacteriota</taxon>
    </lineage>
</organism>
<dbReference type="CDD" id="cd01741">
    <property type="entry name" value="GATase1_1"/>
    <property type="match status" value="1"/>
</dbReference>
<evidence type="ECO:0000313" key="2">
    <source>
        <dbReference type="EMBL" id="OGL45850.1"/>
    </source>
</evidence>
<dbReference type="PROSITE" id="PS51273">
    <property type="entry name" value="GATASE_TYPE_1"/>
    <property type="match status" value="1"/>
</dbReference>